<sequence>MNDATNNAPIQTQTGGNLFVNLLVNLFVNAVVLPLCISSRIGGTSVKTVRGRNNMFGIVAAGVIGRAGRLYRVANSRSLPRRFPQTRSRWRKLVCFSDLRYD</sequence>
<keyword evidence="1" id="KW-1133">Transmembrane helix</keyword>
<keyword evidence="3" id="KW-1185">Reference proteome</keyword>
<dbReference type="PATRIC" id="fig|1263870.3.peg.2627"/>
<dbReference type="EMBL" id="ANOH01000169">
    <property type="protein sequence ID" value="EMI56136.1"/>
    <property type="molecule type" value="Genomic_DNA"/>
</dbReference>
<dbReference type="Proteomes" id="UP000011885">
    <property type="component" value="Unassembled WGS sequence"/>
</dbReference>
<evidence type="ECO:0000313" key="3">
    <source>
        <dbReference type="Proteomes" id="UP000011885"/>
    </source>
</evidence>
<comment type="caution">
    <text evidence="2">The sequence shown here is derived from an EMBL/GenBank/DDBJ whole genome shotgun (WGS) entry which is preliminary data.</text>
</comment>
<name>M5UE48_9BACT</name>
<keyword evidence="1" id="KW-0472">Membrane</keyword>
<evidence type="ECO:0000256" key="1">
    <source>
        <dbReference type="SAM" id="Phobius"/>
    </source>
</evidence>
<gene>
    <name evidence="2" type="ORF">RSSM_02471</name>
</gene>
<organism evidence="2 3">
    <name type="scientific">Rhodopirellula sallentina SM41</name>
    <dbReference type="NCBI Taxonomy" id="1263870"/>
    <lineage>
        <taxon>Bacteria</taxon>
        <taxon>Pseudomonadati</taxon>
        <taxon>Planctomycetota</taxon>
        <taxon>Planctomycetia</taxon>
        <taxon>Pirellulales</taxon>
        <taxon>Pirellulaceae</taxon>
        <taxon>Rhodopirellula</taxon>
    </lineage>
</organism>
<protein>
    <submittedName>
        <fullName evidence="2">Uncharacterized protein</fullName>
    </submittedName>
</protein>
<evidence type="ECO:0000313" key="2">
    <source>
        <dbReference type="EMBL" id="EMI56136.1"/>
    </source>
</evidence>
<accession>M5UE48</accession>
<feature type="transmembrane region" description="Helical" evidence="1">
    <location>
        <begin position="18"/>
        <end position="37"/>
    </location>
</feature>
<reference evidence="2 3" key="1">
    <citation type="journal article" date="2013" name="Mar. Genomics">
        <title>Expression of sulfatases in Rhodopirellula baltica and the diversity of sulfatases in the genus Rhodopirellula.</title>
        <authorList>
            <person name="Wegner C.E."/>
            <person name="Richter-Heitmann T."/>
            <person name="Klindworth A."/>
            <person name="Klockow C."/>
            <person name="Richter M."/>
            <person name="Achstetter T."/>
            <person name="Glockner F.O."/>
            <person name="Harder J."/>
        </authorList>
    </citation>
    <scope>NUCLEOTIDE SEQUENCE [LARGE SCALE GENOMIC DNA]</scope>
    <source>
        <strain evidence="2 3">SM41</strain>
    </source>
</reference>
<keyword evidence="1" id="KW-0812">Transmembrane</keyword>
<proteinExistence type="predicted"/>
<dbReference type="AlphaFoldDB" id="M5UE48"/>